<gene>
    <name evidence="13" type="ORF">EGN73_04030</name>
</gene>
<name>A0A951MBP8_9BACT</name>
<evidence type="ECO:0000256" key="5">
    <source>
        <dbReference type="ARBA" id="ARBA00023065"/>
    </source>
</evidence>
<evidence type="ECO:0000313" key="13">
    <source>
        <dbReference type="EMBL" id="MBW3466977.1"/>
    </source>
</evidence>
<keyword evidence="7 13" id="KW-0675">Receptor</keyword>
<dbReference type="Pfam" id="PF00593">
    <property type="entry name" value="TonB_dep_Rec_b-barrel"/>
    <property type="match status" value="1"/>
</dbReference>
<keyword evidence="8" id="KW-0998">Cell outer membrane</keyword>
<evidence type="ECO:0000256" key="6">
    <source>
        <dbReference type="ARBA" id="ARBA00023077"/>
    </source>
</evidence>
<feature type="chain" id="PRO_5037222614" evidence="10">
    <location>
        <begin position="23"/>
        <end position="792"/>
    </location>
</feature>
<evidence type="ECO:0000256" key="9">
    <source>
        <dbReference type="RuleBase" id="RU003357"/>
    </source>
</evidence>
<evidence type="ECO:0000259" key="11">
    <source>
        <dbReference type="Pfam" id="PF00593"/>
    </source>
</evidence>
<keyword evidence="2" id="KW-0410">Iron transport</keyword>
<feature type="domain" description="TonB-dependent receptor plug" evidence="12">
    <location>
        <begin position="132"/>
        <end position="230"/>
    </location>
</feature>
<reference evidence="13 14" key="1">
    <citation type="journal article" date="2020" name="Syst. Appl. Microbiol.">
        <title>Arthrospiribacter ruber gen. nov., sp. nov., a novel bacterium isolated from Arthrospira cultures.</title>
        <authorList>
            <person name="Waleron M."/>
            <person name="Misztak A."/>
            <person name="Waleron M.M."/>
            <person name="Furmaniak M."/>
            <person name="Mrozik A."/>
            <person name="Waleron K."/>
        </authorList>
    </citation>
    <scope>NUCLEOTIDE SEQUENCE [LARGE SCALE GENOMIC DNA]</scope>
    <source>
        <strain evidence="13 14">DPMB0001</strain>
    </source>
</reference>
<dbReference type="RefSeq" id="WP_219287190.1">
    <property type="nucleotide sequence ID" value="NZ_RPHB01000002.1"/>
</dbReference>
<feature type="domain" description="TonB-dependent receptor-like beta-barrel" evidence="11">
    <location>
        <begin position="318"/>
        <end position="762"/>
    </location>
</feature>
<organism evidence="13 14">
    <name type="scientific">Arthrospiribacter ruber</name>
    <dbReference type="NCBI Taxonomy" id="2487934"/>
    <lineage>
        <taxon>Bacteria</taxon>
        <taxon>Pseudomonadati</taxon>
        <taxon>Bacteroidota</taxon>
        <taxon>Cytophagia</taxon>
        <taxon>Cytophagales</taxon>
        <taxon>Cyclobacteriaceae</taxon>
        <taxon>Arthrospiribacter</taxon>
    </lineage>
</organism>
<dbReference type="InterPro" id="IPR012910">
    <property type="entry name" value="Plug_dom"/>
</dbReference>
<dbReference type="AlphaFoldDB" id="A0A951MBP8"/>
<protein>
    <submittedName>
        <fullName evidence="13">TonB-dependent siderophore receptor</fullName>
    </submittedName>
</protein>
<dbReference type="GO" id="GO:0038023">
    <property type="term" value="F:signaling receptor activity"/>
    <property type="evidence" value="ECO:0007669"/>
    <property type="project" value="InterPro"/>
</dbReference>
<dbReference type="InterPro" id="IPR039426">
    <property type="entry name" value="TonB-dep_rcpt-like"/>
</dbReference>
<evidence type="ECO:0000313" key="14">
    <source>
        <dbReference type="Proteomes" id="UP000727490"/>
    </source>
</evidence>
<dbReference type="Pfam" id="PF13715">
    <property type="entry name" value="CarbopepD_reg_2"/>
    <property type="match status" value="1"/>
</dbReference>
<keyword evidence="8" id="KW-0813">Transport</keyword>
<comment type="subcellular location">
    <subcellularLocation>
        <location evidence="8">Cell outer membrane</location>
        <topology evidence="8">Multi-pass membrane protein</topology>
    </subcellularLocation>
</comment>
<keyword evidence="5" id="KW-0406">Ion transport</keyword>
<keyword evidence="8" id="KW-0812">Transmembrane</keyword>
<evidence type="ECO:0000256" key="3">
    <source>
        <dbReference type="ARBA" id="ARBA00022729"/>
    </source>
</evidence>
<dbReference type="CDD" id="cd01347">
    <property type="entry name" value="ligand_gated_channel"/>
    <property type="match status" value="1"/>
</dbReference>
<keyword evidence="4" id="KW-0408">Iron</keyword>
<evidence type="ECO:0000256" key="1">
    <source>
        <dbReference type="ARBA" id="ARBA00009810"/>
    </source>
</evidence>
<accession>A0A951MBP8</accession>
<dbReference type="InterPro" id="IPR010105">
    <property type="entry name" value="TonB_sidphr_rcpt"/>
</dbReference>
<dbReference type="PANTHER" id="PTHR32552:SF68">
    <property type="entry name" value="FERRICHROME OUTER MEMBRANE TRANSPORTER_PHAGE RECEPTOR"/>
    <property type="match status" value="1"/>
</dbReference>
<evidence type="ECO:0000256" key="10">
    <source>
        <dbReference type="SAM" id="SignalP"/>
    </source>
</evidence>
<evidence type="ECO:0000256" key="2">
    <source>
        <dbReference type="ARBA" id="ARBA00022496"/>
    </source>
</evidence>
<comment type="caution">
    <text evidence="13">The sequence shown here is derived from an EMBL/GenBank/DDBJ whole genome shotgun (WGS) entry which is preliminary data.</text>
</comment>
<keyword evidence="8" id="KW-1134">Transmembrane beta strand</keyword>
<keyword evidence="14" id="KW-1185">Reference proteome</keyword>
<dbReference type="EMBL" id="RPHB01000002">
    <property type="protein sequence ID" value="MBW3466977.1"/>
    <property type="molecule type" value="Genomic_DNA"/>
</dbReference>
<keyword evidence="3 10" id="KW-0732">Signal</keyword>
<dbReference type="NCBIfam" id="TIGR01783">
    <property type="entry name" value="TonB-siderophor"/>
    <property type="match status" value="1"/>
</dbReference>
<dbReference type="PROSITE" id="PS52016">
    <property type="entry name" value="TONB_DEPENDENT_REC_3"/>
    <property type="match status" value="1"/>
</dbReference>
<proteinExistence type="inferred from homology"/>
<dbReference type="PANTHER" id="PTHR32552">
    <property type="entry name" value="FERRICHROME IRON RECEPTOR-RELATED"/>
    <property type="match status" value="1"/>
</dbReference>
<feature type="signal peptide" evidence="10">
    <location>
        <begin position="1"/>
        <end position="22"/>
    </location>
</feature>
<dbReference type="GO" id="GO:0009279">
    <property type="term" value="C:cell outer membrane"/>
    <property type="evidence" value="ECO:0007669"/>
    <property type="project" value="UniProtKB-SubCell"/>
</dbReference>
<evidence type="ECO:0000256" key="7">
    <source>
        <dbReference type="ARBA" id="ARBA00023170"/>
    </source>
</evidence>
<dbReference type="GO" id="GO:0015891">
    <property type="term" value="P:siderophore transport"/>
    <property type="evidence" value="ECO:0007669"/>
    <property type="project" value="InterPro"/>
</dbReference>
<dbReference type="Pfam" id="PF07715">
    <property type="entry name" value="Plug"/>
    <property type="match status" value="1"/>
</dbReference>
<dbReference type="InterPro" id="IPR000531">
    <property type="entry name" value="Beta-barrel_TonB"/>
</dbReference>
<keyword evidence="6 9" id="KW-0798">TonB box</keyword>
<comment type="similarity">
    <text evidence="1 8 9">Belongs to the TonB-dependent receptor family.</text>
</comment>
<dbReference type="Proteomes" id="UP000727490">
    <property type="component" value="Unassembled WGS sequence"/>
</dbReference>
<evidence type="ECO:0000259" key="12">
    <source>
        <dbReference type="Pfam" id="PF07715"/>
    </source>
</evidence>
<evidence type="ECO:0000256" key="8">
    <source>
        <dbReference type="PROSITE-ProRule" id="PRU01360"/>
    </source>
</evidence>
<keyword evidence="8 9" id="KW-0472">Membrane</keyword>
<evidence type="ECO:0000256" key="4">
    <source>
        <dbReference type="ARBA" id="ARBA00023004"/>
    </source>
</evidence>
<dbReference type="GO" id="GO:0015344">
    <property type="term" value="F:siderophore uptake transmembrane transporter activity"/>
    <property type="evidence" value="ECO:0007669"/>
    <property type="project" value="TreeGrafter"/>
</dbReference>
<sequence length="792" mass="88891">MKILKHTILTYILVFLISPSFAQSNGKISGNIKYNDGSPVPFANIFLEGTNMGTVSKEDGSYEISGIPSGQYQLTVSSLDIVGQTVSIAIAGGQNMQVDFTVEENTASLDEVVVSGQKRKVASITKSATELIDLPLSVQLVDQELLQQQQIIDVRDAVKNVSGVNATGTYGGGYATYNARGFNMSNVSSYRRNGMFIINMGHHFNDNMERVEILKGPASIQYGDIAPGAVMNFVTKKPLEHDYKRLEMKVGQYGLFRPTLDVSGSLNEDNSLLYRLNTTFESSQSFIDHVQHKSMMIAPSITWKVSPSLVWNVEMTVKDDDRVFNPGLVSPDGSLERLSELPISRFLGEPSNNYRFQDLGLYSELHFNISPNWQLRNTSYYTNTSRDNQNLYFPNRQTDEQGNLRRMTWIGQSYWRGWGNTLDLVGQLTTGSIRHNIVIGGDYMINNSYGTPPINVEADPINIFNPVYGTVTLPKAMGYDGMKENGSFIQRGGLYIQDQLFLWDERVIALLGLRFNHTQQGGIYTTDNPSPEGYQDDTKTPLSPRIGILVKPSQNLSLYASYTNSFEQNGWDRVHQIVLPETDADQVEFGIKSNLLDERIGVGLAFFQIDKKNVVGRVFNLTSEPTFPYLIYHPVHQSAIYQDAHHRSKGIELDINGKITPQLNVNLTASYIDAVIVEDPAFESGNQLLGNARENFSLWANYKMDRTKLKGLEFGYGFFYNGKFYTANDNLPHQETKAYWSMDASLGYNYKNFFTRLNVTNLTDNIGYLGSNGLYEPLWTRRAVLSVGVLLK</sequence>